<evidence type="ECO:0000256" key="11">
    <source>
        <dbReference type="ARBA" id="ARBA00022741"/>
    </source>
</evidence>
<evidence type="ECO:0000256" key="9">
    <source>
        <dbReference type="ARBA" id="ARBA00022679"/>
    </source>
</evidence>
<comment type="subcellular location">
    <subcellularLocation>
        <location evidence="1">Host cytoplasm</location>
    </subcellularLocation>
    <subcellularLocation>
        <location evidence="3">Host membrane</location>
    </subcellularLocation>
    <subcellularLocation>
        <location evidence="2">Virion</location>
    </subcellularLocation>
</comment>
<evidence type="ECO:0000256" key="3">
    <source>
        <dbReference type="ARBA" id="ARBA00004551"/>
    </source>
</evidence>
<dbReference type="InterPro" id="IPR000605">
    <property type="entry name" value="Helicase_SF3_ssDNA/RNA_vir"/>
</dbReference>
<evidence type="ECO:0000256" key="16">
    <source>
        <dbReference type="ARBA" id="ARBA00022844"/>
    </source>
</evidence>
<dbReference type="InterPro" id="IPR001676">
    <property type="entry name" value="Picornavirus_capsid"/>
</dbReference>
<evidence type="ECO:0000256" key="19">
    <source>
        <dbReference type="ARBA" id="ARBA00023136"/>
    </source>
</evidence>
<dbReference type="InterPro" id="IPR029053">
    <property type="entry name" value="Viral_coat"/>
</dbReference>
<dbReference type="GO" id="GO:0005524">
    <property type="term" value="F:ATP binding"/>
    <property type="evidence" value="ECO:0007669"/>
    <property type="project" value="UniProtKB-KW"/>
</dbReference>
<dbReference type="GO" id="GO:0005198">
    <property type="term" value="F:structural molecule activity"/>
    <property type="evidence" value="ECO:0007669"/>
    <property type="project" value="InterPro"/>
</dbReference>
<evidence type="ECO:0000256" key="7">
    <source>
        <dbReference type="ARBA" id="ARBA00022561"/>
    </source>
</evidence>
<dbReference type="Pfam" id="PF00910">
    <property type="entry name" value="RNA_helicase"/>
    <property type="match status" value="1"/>
</dbReference>
<keyword evidence="13" id="KW-0347">Helicase</keyword>
<keyword evidence="9" id="KW-0808">Transferase</keyword>
<dbReference type="CDD" id="cd00205">
    <property type="entry name" value="rhv_like"/>
    <property type="match status" value="2"/>
</dbReference>
<feature type="region of interest" description="Disordered" evidence="21">
    <location>
        <begin position="82"/>
        <end position="103"/>
    </location>
</feature>
<evidence type="ECO:0000313" key="24">
    <source>
        <dbReference type="EMBL" id="WBM84752.1"/>
    </source>
</evidence>
<evidence type="ECO:0000256" key="15">
    <source>
        <dbReference type="ARBA" id="ARBA00022840"/>
    </source>
</evidence>
<dbReference type="InterPro" id="IPR027417">
    <property type="entry name" value="P-loop_NTPase"/>
</dbReference>
<dbReference type="PRINTS" id="PR00918">
    <property type="entry name" value="CALICVIRUSNS"/>
</dbReference>
<reference evidence="24" key="1">
    <citation type="journal article" date="2023" name="Virology">
        <title>Gammaretroviruses, novel viruses and pathogenic bacteria in Australian bats with neurological signs, pneumonia and skin lesions.</title>
        <authorList>
            <person name="Van Brussel K."/>
            <person name="Mahar J.E."/>
            <person name="Hall J."/>
            <person name="Bender H."/>
            <person name="Ortiz-Baez A.S."/>
            <person name="Chang W.S."/>
            <person name="Holmes E.C."/>
            <person name="Rose K."/>
        </authorList>
    </citation>
    <scope>NUCLEOTIDE SEQUENCE</scope>
    <source>
        <strain evidence="24">GHFF09/Li/1</strain>
    </source>
</reference>
<proteinExistence type="predicted"/>
<evidence type="ECO:0000256" key="18">
    <source>
        <dbReference type="ARBA" id="ARBA00022953"/>
    </source>
</evidence>
<dbReference type="Pfam" id="PF00680">
    <property type="entry name" value="RdRP_1"/>
    <property type="match status" value="1"/>
</dbReference>
<evidence type="ECO:0000256" key="6">
    <source>
        <dbReference type="ARBA" id="ARBA00022553"/>
    </source>
</evidence>
<evidence type="ECO:0000256" key="12">
    <source>
        <dbReference type="ARBA" id="ARBA00022801"/>
    </source>
</evidence>
<dbReference type="InterPro" id="IPR033703">
    <property type="entry name" value="Rhv-like"/>
</dbReference>
<feature type="domain" description="SF3 helicase" evidence="23">
    <location>
        <begin position="1225"/>
        <end position="1386"/>
    </location>
</feature>
<evidence type="ECO:0000256" key="21">
    <source>
        <dbReference type="SAM" id="MobiDB-lite"/>
    </source>
</evidence>
<evidence type="ECO:0000259" key="23">
    <source>
        <dbReference type="PROSITE" id="PS51218"/>
    </source>
</evidence>
<keyword evidence="14" id="KW-0788">Thiol protease</keyword>
<dbReference type="InterPro" id="IPR004004">
    <property type="entry name" value="Helic/Pol/Pept_Calicivir-typ"/>
</dbReference>
<feature type="compositionally biased region" description="Polar residues" evidence="21">
    <location>
        <begin position="83"/>
        <end position="103"/>
    </location>
</feature>
<keyword evidence="18" id="KW-0693">Viral RNA replication</keyword>
<dbReference type="InterPro" id="IPR014759">
    <property type="entry name" value="Helicase_SF3_ssRNA_vir"/>
</dbReference>
<dbReference type="GO" id="GO:0003968">
    <property type="term" value="F:RNA-directed RNA polymerase activity"/>
    <property type="evidence" value="ECO:0007669"/>
    <property type="project" value="InterPro"/>
</dbReference>
<dbReference type="SUPFAM" id="SSF50494">
    <property type="entry name" value="Trypsin-like serine proteases"/>
    <property type="match status" value="1"/>
</dbReference>
<evidence type="ECO:0000256" key="17">
    <source>
        <dbReference type="ARBA" id="ARBA00022870"/>
    </source>
</evidence>
<dbReference type="Gene3D" id="2.60.120.20">
    <property type="match status" value="2"/>
</dbReference>
<name>A0AA49I9I6_9VIRU</name>
<dbReference type="GO" id="GO:0030430">
    <property type="term" value="C:host cell cytoplasm"/>
    <property type="evidence" value="ECO:0007669"/>
    <property type="project" value="UniProtKB-SubCell"/>
</dbReference>
<dbReference type="InterPro" id="IPR000199">
    <property type="entry name" value="Peptidase_C3A/C3B_picornavir"/>
</dbReference>
<keyword evidence="6" id="KW-0597">Phosphoprotein</keyword>
<accession>A0AA49I9I6</accession>
<dbReference type="EMBL" id="OP589993">
    <property type="protein sequence ID" value="WBM84752.1"/>
    <property type="molecule type" value="Genomic_RNA"/>
</dbReference>
<dbReference type="GO" id="GO:0039694">
    <property type="term" value="P:viral RNA genome replication"/>
    <property type="evidence" value="ECO:0007669"/>
    <property type="project" value="InterPro"/>
</dbReference>
<keyword evidence="20" id="KW-1035">Host cytoplasm</keyword>
<evidence type="ECO:0000256" key="13">
    <source>
        <dbReference type="ARBA" id="ARBA00022806"/>
    </source>
</evidence>
<dbReference type="PROSITE" id="PS50507">
    <property type="entry name" value="RDRP_SSRNA_POS"/>
    <property type="match status" value="1"/>
</dbReference>
<evidence type="ECO:0000256" key="20">
    <source>
        <dbReference type="ARBA" id="ARBA00023200"/>
    </source>
</evidence>
<dbReference type="Gene3D" id="3.30.70.270">
    <property type="match status" value="1"/>
</dbReference>
<evidence type="ECO:0000256" key="14">
    <source>
        <dbReference type="ARBA" id="ARBA00022807"/>
    </source>
</evidence>
<dbReference type="SUPFAM" id="SSF56672">
    <property type="entry name" value="DNA/RNA polymerases"/>
    <property type="match status" value="1"/>
</dbReference>
<dbReference type="GO" id="GO:0006508">
    <property type="term" value="P:proteolysis"/>
    <property type="evidence" value="ECO:0007669"/>
    <property type="project" value="UniProtKB-KW"/>
</dbReference>
<keyword evidence="15" id="KW-0067">ATP-binding</keyword>
<dbReference type="GO" id="GO:0033644">
    <property type="term" value="C:host cell membrane"/>
    <property type="evidence" value="ECO:0007669"/>
    <property type="project" value="UniProtKB-SubCell"/>
</dbReference>
<dbReference type="InterPro" id="IPR043502">
    <property type="entry name" value="DNA/RNA_pol_sf"/>
</dbReference>
<keyword evidence="8" id="KW-0645">Protease</keyword>
<dbReference type="GO" id="GO:0003724">
    <property type="term" value="F:RNA helicase activity"/>
    <property type="evidence" value="ECO:0007669"/>
    <property type="project" value="InterPro"/>
</dbReference>
<dbReference type="GO" id="GO:0006351">
    <property type="term" value="P:DNA-templated transcription"/>
    <property type="evidence" value="ECO:0007669"/>
    <property type="project" value="InterPro"/>
</dbReference>
<dbReference type="GO" id="GO:0003723">
    <property type="term" value="F:RNA binding"/>
    <property type="evidence" value="ECO:0007669"/>
    <property type="project" value="InterPro"/>
</dbReference>
<organism evidence="24">
    <name type="scientific">Auskunsag virus</name>
    <dbReference type="NCBI Taxonomy" id="3003848"/>
    <lineage>
        <taxon>Viruses</taxon>
        <taxon>Riboviria</taxon>
    </lineage>
</organism>
<dbReference type="InterPro" id="IPR007094">
    <property type="entry name" value="RNA-dir_pol_PSvirus"/>
</dbReference>
<dbReference type="InterPro" id="IPR043128">
    <property type="entry name" value="Rev_trsase/Diguanyl_cyclase"/>
</dbReference>
<dbReference type="Pfam" id="PF00073">
    <property type="entry name" value="Rhv"/>
    <property type="match status" value="1"/>
</dbReference>
<dbReference type="SUPFAM" id="SSF52540">
    <property type="entry name" value="P-loop containing nucleoside triphosphate hydrolases"/>
    <property type="match status" value="1"/>
</dbReference>
<keyword evidence="17" id="KW-1043">Host membrane</keyword>
<evidence type="ECO:0000256" key="2">
    <source>
        <dbReference type="ARBA" id="ARBA00004328"/>
    </source>
</evidence>
<feature type="domain" description="RdRp catalytic" evidence="22">
    <location>
        <begin position="1989"/>
        <end position="2103"/>
    </location>
</feature>
<evidence type="ECO:0000256" key="8">
    <source>
        <dbReference type="ARBA" id="ARBA00022670"/>
    </source>
</evidence>
<sequence>MDPFSFTLMAGSELAASLFGGSEVVGAASDLVQTGVDAVSGVMSTLGIDTPSLSETISGESTIANTSGGGETISEVPQAAQPGVNTTLDTPTASSQSIGASTGGANVPQSVDFADNSFANTLSPDIQGQLTHKLTRVSTIEFSTSSNPFTDLVTIHLPQAYYVDYPQAPPTATAMFLRYVKTKFLAEVQVNAPMGCAGIVVVYFLPPGVNEQYDRLTVFNSPHVVMDIARQSTARLVVPYAAVTPFVPVNSRDMGSLRIMPLTPYRAPTGSSPSVTFVTYLAAVESNLSCPRPRRQMFSQISTNPEYIIPVTPGSLNLANSVVSSRTQTLSVAGEGFRVDHTTPGGQKPIVDFKWLAMRPGSRTDKWWFDWLPTQTAETRIFAWNIDMGQSVGTIGMVANSFAYARGSINITVLVAASVFNQGRLRITLEPSGEEDYDNQASMAVFYTLLDISKSNSVTLTVPYMSLSWFRLLTGQTWARLAVFVNNPLTYNATSIDSVRVGIFLSFAQDVELYVPHSNTVVYHSPPPLPSQVTDPFGPQVALTDLTQGVVTPQPVPETHRMFNSSHSNVDNLFGRLWFVSDQAIAQNTVELFPVPFPASTHAAIARSMAFWNGEPVFAIVNPNPFPVEVTHVWDDLLLLTPAALCSHGSIIVPAQGNVMFSVPFYSSTPVRSTDLDASLGNLVFRTMNSDHTGQMTLYAGLRSANFFFPRPVPTWIPPSYSGPISSYRATLGMLTARGQMGAAQIPSAVTRLMAAAANAQSPNDGGGYGRWYYHSGCYERAFNRSPILAGLRVIACRWRGGNYSRTHCLFCGLPRNVNLHQLLLLLSGDVELNPGPCVLVHDPLNNDYYVEVAGMFLAIKWPKNKEKLVKKCMKKKAGSVCRWPKTDKCPRYSFWSPPPQSWYIYGPTIYDWIVSDYFPCQPNLALCIHGLTTVEDPKVHVVLDGYFLPLSRLARVDVPMLASWMLAMAPKWFYGLPFTVPKAPPILPPELRQPIAQRMADIAAAASSALPQGPMDWLASWFDTYALKATLRNYAPTLIRAAINLYAIHVAKDPTVTLLLGGMIMYDFSTNKAPSAVVTLLEALSCGTWDAVKAVITPLFLEIPSSAWRRIHAAFTRLCVRAQAPTLKTVTDLAKNLIWWITAIGKLLQYIWITYINPPVQDQEVQLAIADVLINANALLAEASLNPKLPVLAKKREDVLTKLHYVLKVPGLPQEASRLAQNAFQKITQLQVAPAPQKPLRCEPVGVWISGEPGTGKSLLMSALSTDLAKHYGWTIYSHPTGSDHFDLYNTQEIHIIDDLGQNKEEKDLKVICQCISTVPFIVPIADLEGKGTWYNGKVVLATTNRGDFNCYTLTTPGALERRFPLRVVVEKSPWSLNKKSFEDRSFFSIKSPTGTPVRYDTLLQSIISAIDARAALAQSPISQEGTSVDPDPTVTLVENEIGLEQDTPAHHDSWWRGVLGGVLAVDPVLPFLSDTQRDAHVQDLAARLFSVVPARKIPDWVGYAFGAAGVFCAVRALISSVSSWLGNAHPVQGAGDAREQGPYNPSGSAVRVSARELARKADPQSPWSSPYHHLFKHTAFIRLPTGNFFFCAVSGRTIITNSHMYKDYPDEFTLCTLLGEFRVEKSKLVTRTDGDLTYAYCKQIPPHKHISSVPEIPQGSKAMLLFATPEGNFIQSVEKYAWFSNVVFWHGTQVLAHTYSVSTRPGMCGGLLIVLHQGNWYPVGIHMAGTPSQGFAAGFLNNFLTESARAQGRIISCTEVPRFTLGFCPKTKYIPSPVSIVVESDLAPAPLSAFDSRLEVKRESNSLFLLEKFRKYDRDVSCTNPDLLRAIADEYFAKLQQLFPRPAKPVSIEVAVFDTVTPMDHRSSAGPKYPGIKRSELIDFGKKEISDQLRHDVNTLIEELCEGKTDGVVFSSFFKDELRTWDKIRAGDTRVVECSSLDYTVAFRMQFLEVLLVLYQSDPLDTGIAPGMNVYTEMYPLVASLYKYNLCLDFKKYDSRLSTEIMVQAARVLSDLTEDPSASMNFFYPIIRSYHQVASHDVVVMGGMPSGCPITAVYNSVCNVLMMTYGVLKCNPDALFVTVAYGDDNIVSIDQEIDLEKFTKTLSLEFGLEPTAPDKSLNFQFCTPPEVIFLKRTMRNTPEYPIPVPVLPLDNMLSRICWCKGRQEFMDQLRSFVIELALYGRFTYERVQQALLPAANLPPWSYSYRAASQVLGLADMTHNTVFSFYKPCPKTPPLSASYRWLTEMCEKIPFPSDFPE</sequence>
<keyword evidence="5" id="KW-0191">Covalent protein-RNA linkage</keyword>
<dbReference type="GO" id="GO:0004197">
    <property type="term" value="F:cysteine-type endopeptidase activity"/>
    <property type="evidence" value="ECO:0007669"/>
    <property type="project" value="InterPro"/>
</dbReference>
<dbReference type="PROSITE" id="PS51218">
    <property type="entry name" value="SF3_HELICASE_2"/>
    <property type="match status" value="1"/>
</dbReference>
<protein>
    <recommendedName>
        <fullName evidence="4">Genome polyprotein</fullName>
    </recommendedName>
</protein>
<keyword evidence="19" id="KW-0472">Membrane</keyword>
<dbReference type="InterPro" id="IPR043504">
    <property type="entry name" value="Peptidase_S1_PA_chymotrypsin"/>
</dbReference>
<keyword evidence="16" id="KW-0946">Virion</keyword>
<evidence type="ECO:0000256" key="10">
    <source>
        <dbReference type="ARBA" id="ARBA00022695"/>
    </source>
</evidence>
<dbReference type="Gene3D" id="2.40.10.10">
    <property type="entry name" value="Trypsin-like serine proteases"/>
    <property type="match status" value="1"/>
</dbReference>
<keyword evidence="10" id="KW-0548">Nucleotidyltransferase</keyword>
<dbReference type="Pfam" id="PF00548">
    <property type="entry name" value="Peptidase_C3"/>
    <property type="match status" value="1"/>
</dbReference>
<evidence type="ECO:0000256" key="5">
    <source>
        <dbReference type="ARBA" id="ARBA00022520"/>
    </source>
</evidence>
<dbReference type="InterPro" id="IPR001205">
    <property type="entry name" value="RNA-dir_pol_C"/>
</dbReference>
<evidence type="ECO:0000256" key="1">
    <source>
        <dbReference type="ARBA" id="ARBA00004192"/>
    </source>
</evidence>
<dbReference type="SUPFAM" id="SSF88633">
    <property type="entry name" value="Positive stranded ssRNA viruses"/>
    <property type="match status" value="2"/>
</dbReference>
<dbReference type="GO" id="GO:0019028">
    <property type="term" value="C:viral capsid"/>
    <property type="evidence" value="ECO:0007669"/>
    <property type="project" value="UniProtKB-KW"/>
</dbReference>
<keyword evidence="7" id="KW-0167">Capsid protein</keyword>
<keyword evidence="12" id="KW-0378">Hydrolase</keyword>
<evidence type="ECO:0000256" key="4">
    <source>
        <dbReference type="ARBA" id="ARBA00020107"/>
    </source>
</evidence>
<keyword evidence="11" id="KW-0547">Nucleotide-binding</keyword>
<dbReference type="InterPro" id="IPR009003">
    <property type="entry name" value="Peptidase_S1_PA"/>
</dbReference>
<evidence type="ECO:0000259" key="22">
    <source>
        <dbReference type="PROSITE" id="PS50507"/>
    </source>
</evidence>